<protein>
    <submittedName>
        <fullName evidence="1">DUF3800 domain-containing protein</fullName>
    </submittedName>
</protein>
<dbReference type="Pfam" id="PF12686">
    <property type="entry name" value="DUF3800"/>
    <property type="match status" value="1"/>
</dbReference>
<proteinExistence type="predicted"/>
<comment type="caution">
    <text evidence="1">The sequence shown here is derived from an EMBL/GenBank/DDBJ whole genome shotgun (WGS) entry which is preliminary data.</text>
</comment>
<name>A0ABW0F8X9_9HYPH</name>
<dbReference type="EMBL" id="JBHSLI010000021">
    <property type="protein sequence ID" value="MFC5295877.1"/>
    <property type="molecule type" value="Genomic_DNA"/>
</dbReference>
<dbReference type="RefSeq" id="WP_158446889.1">
    <property type="nucleotide sequence ID" value="NZ_JAOAOS010000018.1"/>
</dbReference>
<dbReference type="InterPro" id="IPR024524">
    <property type="entry name" value="DUF3800"/>
</dbReference>
<evidence type="ECO:0000313" key="1">
    <source>
        <dbReference type="EMBL" id="MFC5295877.1"/>
    </source>
</evidence>
<gene>
    <name evidence="1" type="ORF">ACFPK2_23100</name>
</gene>
<dbReference type="Proteomes" id="UP001595976">
    <property type="component" value="Unassembled WGS sequence"/>
</dbReference>
<keyword evidence="2" id="KW-1185">Reference proteome</keyword>
<evidence type="ECO:0000313" key="2">
    <source>
        <dbReference type="Proteomes" id="UP001595976"/>
    </source>
</evidence>
<reference evidence="2" key="1">
    <citation type="journal article" date="2019" name="Int. J. Syst. Evol. Microbiol.">
        <title>The Global Catalogue of Microorganisms (GCM) 10K type strain sequencing project: providing services to taxonomists for standard genome sequencing and annotation.</title>
        <authorList>
            <consortium name="The Broad Institute Genomics Platform"/>
            <consortium name="The Broad Institute Genome Sequencing Center for Infectious Disease"/>
            <person name="Wu L."/>
            <person name="Ma J."/>
        </authorList>
    </citation>
    <scope>NUCLEOTIDE SEQUENCE [LARGE SCALE GENOMIC DNA]</scope>
    <source>
        <strain evidence="2">CGMCC 1.15643</strain>
    </source>
</reference>
<sequence length="122" mass="13894">MMQPGFLLFIDEAGDDGTDTVRPIDENGSSEFFILAGVLIRVHRRNELLDSVNAAKRLAQLRPEQELHFRDVAAEAQISVIRELARFNAGLVAVVSNKRNMRQYRNKRVEAKNMEIVRDGKE</sequence>
<organism evidence="1 2">
    <name type="scientific">Bosea minatitlanensis</name>
    <dbReference type="NCBI Taxonomy" id="128782"/>
    <lineage>
        <taxon>Bacteria</taxon>
        <taxon>Pseudomonadati</taxon>
        <taxon>Pseudomonadota</taxon>
        <taxon>Alphaproteobacteria</taxon>
        <taxon>Hyphomicrobiales</taxon>
        <taxon>Boseaceae</taxon>
        <taxon>Bosea</taxon>
    </lineage>
</organism>
<accession>A0ABW0F8X9</accession>